<dbReference type="GO" id="GO:0016887">
    <property type="term" value="F:ATP hydrolysis activity"/>
    <property type="evidence" value="ECO:0007669"/>
    <property type="project" value="InterPro"/>
</dbReference>
<gene>
    <name evidence="4" type="ORF">B277_04884</name>
</gene>
<sequence>MHPVVVITAASGGLGVSTFAATAATVLAREASPTLVDGAFGGGGVDATVAAEHLEGLRWGDLADHDGRVDAARLREALPRGPVPVLAARGQRPSAEVVRDVVTGLAAIGPVVVDLPCSGRLPRVWSEMADVAVVLVGLRPRWLRDGEALAGQGSLPEQTLLVTRGATPRRPGRRACGRPPGADPARPPLRRPGRGARRGPWAGATAQGPGGRGRARPGGSAAGGSAAAVGAGPGAGVMTWSSAIDAQVRAGRAPDDAVIEEVARTEAVRLGSAGALRRSGQLRADLMGLGTLEPLVEDEAVTDVLVNGDGSVWVDRGAGVVAAGVELDGPEAVRRLATRLSAVAGRRLDDAQPWVDGLLPRGIRLHAVLPPLVAGGAHLSLRIPRHRGGGLDALVTLGMASAGQAARLREIVHDRQAYVVTGGTGTGKTTLLAALLAEVPAAERLVVVEDVGEIDVGHPHVVRLQARSANTEGAGEVTMVDLVRQALRMRPDRLVVGEVRGAEVRDLLLALNTGHEGGCGTLHANRAEDVPSRLEALGALAGMSRDAVRAQVASALEVVVHLRRVGGRRVVDSIGPLPVRS</sequence>
<dbReference type="InterPro" id="IPR022399">
    <property type="entry name" value="TadA-like_ATPase"/>
</dbReference>
<evidence type="ECO:0000256" key="1">
    <source>
        <dbReference type="ARBA" id="ARBA00006611"/>
    </source>
</evidence>
<organism evidence="4 5">
    <name type="scientific">Janibacter hoylei PVAS-1</name>
    <dbReference type="NCBI Taxonomy" id="1210046"/>
    <lineage>
        <taxon>Bacteria</taxon>
        <taxon>Bacillati</taxon>
        <taxon>Actinomycetota</taxon>
        <taxon>Actinomycetes</taxon>
        <taxon>Micrococcales</taxon>
        <taxon>Intrasporangiaceae</taxon>
        <taxon>Janibacter</taxon>
    </lineage>
</organism>
<dbReference type="CDD" id="cd01130">
    <property type="entry name" value="VirB11-like_ATPase"/>
    <property type="match status" value="1"/>
</dbReference>
<dbReference type="Gene3D" id="3.30.450.380">
    <property type="match status" value="1"/>
</dbReference>
<reference evidence="4 5" key="1">
    <citation type="journal article" date="2012" name="J. Bacteriol.">
        <title>Genome Sequence of Janibacter hoylei MTCC8307, Isolated from the Stratospheric Air.</title>
        <authorList>
            <person name="Pawar S.P."/>
            <person name="Dhotre D.P."/>
            <person name="Shetty S.A."/>
            <person name="Chowdhury S.P."/>
            <person name="Chaudhari B.L."/>
            <person name="Shouche Y.S."/>
        </authorList>
    </citation>
    <scope>NUCLEOTIDE SEQUENCE [LARGE SCALE GENOMIC DNA]</scope>
    <source>
        <strain evidence="4 5">PVAS-1</strain>
    </source>
</reference>
<dbReference type="PATRIC" id="fig|1210046.3.peg.946"/>
<evidence type="ECO:0000259" key="3">
    <source>
        <dbReference type="Pfam" id="PF00437"/>
    </source>
</evidence>
<evidence type="ECO:0000313" key="4">
    <source>
        <dbReference type="EMBL" id="EKA61934.1"/>
    </source>
</evidence>
<protein>
    <submittedName>
        <fullName evidence="4">Flp pilus assembly protein, ATPase CpaF</fullName>
    </submittedName>
</protein>
<dbReference type="EMBL" id="ALWX01000018">
    <property type="protein sequence ID" value="EKA61934.1"/>
    <property type="molecule type" value="Genomic_DNA"/>
</dbReference>
<dbReference type="InterPro" id="IPR050921">
    <property type="entry name" value="T4SS_GSP_E_ATPase"/>
</dbReference>
<feature type="compositionally biased region" description="Basic residues" evidence="2">
    <location>
        <begin position="188"/>
        <end position="197"/>
    </location>
</feature>
<dbReference type="eggNOG" id="COG4962">
    <property type="taxonomic scope" value="Bacteria"/>
</dbReference>
<proteinExistence type="inferred from homology"/>
<evidence type="ECO:0000313" key="5">
    <source>
        <dbReference type="Proteomes" id="UP000004474"/>
    </source>
</evidence>
<comment type="similarity">
    <text evidence="1">Belongs to the GSP E family.</text>
</comment>
<dbReference type="PANTHER" id="PTHR30486">
    <property type="entry name" value="TWITCHING MOTILITY PROTEIN PILT"/>
    <property type="match status" value="1"/>
</dbReference>
<dbReference type="Pfam" id="PF00437">
    <property type="entry name" value="T2SSE"/>
    <property type="match status" value="1"/>
</dbReference>
<dbReference type="AlphaFoldDB" id="K1DZU2"/>
<dbReference type="SUPFAM" id="SSF52540">
    <property type="entry name" value="P-loop containing nucleoside triphosphate hydrolases"/>
    <property type="match status" value="1"/>
</dbReference>
<dbReference type="Gene3D" id="3.40.50.300">
    <property type="entry name" value="P-loop containing nucleotide triphosphate hydrolases"/>
    <property type="match status" value="1"/>
</dbReference>
<dbReference type="RefSeq" id="WP_007925706.1">
    <property type="nucleotide sequence ID" value="NZ_ALWX01000018.1"/>
</dbReference>
<dbReference type="Proteomes" id="UP000004474">
    <property type="component" value="Unassembled WGS sequence"/>
</dbReference>
<feature type="compositionally biased region" description="Low complexity" evidence="2">
    <location>
        <begin position="217"/>
        <end position="230"/>
    </location>
</feature>
<dbReference type="STRING" id="1210046.B277_04884"/>
<dbReference type="NCBIfam" id="TIGR03819">
    <property type="entry name" value="heli_sec_ATPase"/>
    <property type="match status" value="1"/>
</dbReference>
<feature type="domain" description="Bacterial type II secretion system protein E" evidence="3">
    <location>
        <begin position="288"/>
        <end position="562"/>
    </location>
</feature>
<dbReference type="InterPro" id="IPR001482">
    <property type="entry name" value="T2SS/T4SS_dom"/>
</dbReference>
<dbReference type="InterPro" id="IPR027417">
    <property type="entry name" value="P-loop_NTPase"/>
</dbReference>
<name>K1DZU2_9MICO</name>
<accession>K1DZU2</accession>
<comment type="caution">
    <text evidence="4">The sequence shown here is derived from an EMBL/GenBank/DDBJ whole genome shotgun (WGS) entry which is preliminary data.</text>
</comment>
<feature type="region of interest" description="Disordered" evidence="2">
    <location>
        <begin position="155"/>
        <end position="231"/>
    </location>
</feature>
<evidence type="ECO:0000256" key="2">
    <source>
        <dbReference type="SAM" id="MobiDB-lite"/>
    </source>
</evidence>
<feature type="compositionally biased region" description="Low complexity" evidence="2">
    <location>
        <begin position="198"/>
        <end position="207"/>
    </location>
</feature>
<dbReference type="PANTHER" id="PTHR30486:SF6">
    <property type="entry name" value="TYPE IV PILUS RETRACTATION ATPASE PILT"/>
    <property type="match status" value="1"/>
</dbReference>